<evidence type="ECO:0000313" key="4">
    <source>
        <dbReference type="Proteomes" id="UP000183085"/>
    </source>
</evidence>
<evidence type="ECO:0000259" key="2">
    <source>
        <dbReference type="Pfam" id="PF00582"/>
    </source>
</evidence>
<dbReference type="Pfam" id="PF00582">
    <property type="entry name" value="Usp"/>
    <property type="match status" value="2"/>
</dbReference>
<dbReference type="Gene3D" id="3.40.50.620">
    <property type="entry name" value="HUPs"/>
    <property type="match status" value="2"/>
</dbReference>
<evidence type="ECO:0000313" key="3">
    <source>
        <dbReference type="EMBL" id="OIP42735.1"/>
    </source>
</evidence>
<evidence type="ECO:0000256" key="1">
    <source>
        <dbReference type="ARBA" id="ARBA00008791"/>
    </source>
</evidence>
<feature type="domain" description="UspA" evidence="2">
    <location>
        <begin position="143"/>
        <end position="278"/>
    </location>
</feature>
<protein>
    <recommendedName>
        <fullName evidence="2">UspA domain-containing protein</fullName>
    </recommendedName>
</protein>
<dbReference type="EMBL" id="MNYI01000039">
    <property type="protein sequence ID" value="OIP42735.1"/>
    <property type="molecule type" value="Genomic_DNA"/>
</dbReference>
<dbReference type="InterPro" id="IPR006015">
    <property type="entry name" value="Universal_stress_UspA"/>
</dbReference>
<sequence length="279" mass="30392">MYNKILVPFDGSASSKNALLQAVNLVDGEITKITVASIMLPYDGDIDLVWVKDIRESMRKSCESIIAEAKKLVGDSIKIICEEGVVHERIVELANTEDCDLIVMGRRGLRRLERVLVGSVTARVIGHSNKDVLVIPQGTTIGWKNILLATDGSRYSVTAANKAISLARSYHGELKIISVVDVPTEFYAESPKATEELLIKAKGIVEDVSKRAEAANVNLSGYIREGDAAEVITEFAVKEKVNMIIMGSHGRTGLLRLLMGSVAERVIGHTPCPVLIIKK</sequence>
<dbReference type="InterPro" id="IPR006016">
    <property type="entry name" value="UspA"/>
</dbReference>
<comment type="caution">
    <text evidence="3">The sequence shown here is derived from an EMBL/GenBank/DDBJ whole genome shotgun (WGS) entry which is preliminary data.</text>
</comment>
<organism evidence="3 4">
    <name type="scientific">Candidatus Desantisbacteria bacterium CG2_30_40_21</name>
    <dbReference type="NCBI Taxonomy" id="1817895"/>
    <lineage>
        <taxon>Bacteria</taxon>
        <taxon>Candidatus Desantisiibacteriota</taxon>
    </lineage>
</organism>
<gene>
    <name evidence="3" type="ORF">AUJ95_01360</name>
</gene>
<dbReference type="SUPFAM" id="SSF52402">
    <property type="entry name" value="Adenine nucleotide alpha hydrolases-like"/>
    <property type="match status" value="2"/>
</dbReference>
<dbReference type="PANTHER" id="PTHR46268:SF6">
    <property type="entry name" value="UNIVERSAL STRESS PROTEIN UP12"/>
    <property type="match status" value="1"/>
</dbReference>
<dbReference type="CDD" id="cd00293">
    <property type="entry name" value="USP-like"/>
    <property type="match status" value="2"/>
</dbReference>
<comment type="similarity">
    <text evidence="1">Belongs to the universal stress protein A family.</text>
</comment>
<reference evidence="3 4" key="1">
    <citation type="journal article" date="2016" name="Environ. Microbiol.">
        <title>Genomic resolution of a cold subsurface aquifer community provides metabolic insights for novel microbes adapted to high CO concentrations.</title>
        <authorList>
            <person name="Probst A.J."/>
            <person name="Castelle C.J."/>
            <person name="Singh A."/>
            <person name="Brown C.T."/>
            <person name="Anantharaman K."/>
            <person name="Sharon I."/>
            <person name="Hug L.A."/>
            <person name="Burstein D."/>
            <person name="Emerson J.B."/>
            <person name="Thomas B.C."/>
            <person name="Banfield J.F."/>
        </authorList>
    </citation>
    <scope>NUCLEOTIDE SEQUENCE [LARGE SCALE GENOMIC DNA]</scope>
    <source>
        <strain evidence="3">CG2_30_40_21</strain>
    </source>
</reference>
<dbReference type="PRINTS" id="PR01438">
    <property type="entry name" value="UNVRSLSTRESS"/>
</dbReference>
<proteinExistence type="inferred from homology"/>
<dbReference type="InterPro" id="IPR014729">
    <property type="entry name" value="Rossmann-like_a/b/a_fold"/>
</dbReference>
<dbReference type="PANTHER" id="PTHR46268">
    <property type="entry name" value="STRESS RESPONSE PROTEIN NHAX"/>
    <property type="match status" value="1"/>
</dbReference>
<feature type="domain" description="UspA" evidence="2">
    <location>
        <begin position="1"/>
        <end position="136"/>
    </location>
</feature>
<accession>A0A1J5EFI2</accession>
<name>A0A1J5EFI2_9BACT</name>
<dbReference type="AlphaFoldDB" id="A0A1J5EFI2"/>
<dbReference type="Proteomes" id="UP000183085">
    <property type="component" value="Unassembled WGS sequence"/>
</dbReference>
<dbReference type="STRING" id="1817895.AUJ95_01360"/>